<sequence>MSEFFQAGPVLRNQFDDDELLKSYLNEKLPTKVKKEITDDLKRFGDRVVSDVLEMAKSAEANPPQLQQFDAWGNRIDKVVVDKGWTDLHKVSAEEQIVKLGYERKYGPHSRIVQFAKLYLFHPSSAFYSCPLAMTDGAAKLLELYGGEAFKKTFNHLTSDKPDQFWTSGQWMTERAGGSDVSNSETIARKINGEWRLFGTKWFTSAITSEMSMALARIEESDGTTVKGSRGLSLFYIEINKPDGSLNNIEVLRLKDKLGTKALPTAELKLVGTKATLVGNVGEGVKQISSMFNVTRLYNSVTSIAAFRRILTLATDYSSKRKAFDKVIGQHPLTASLLKNANADFQACFHFTFLIAEIFGNEEVFEVNNSLNLNREDLNRILRLLTPVLKLYTAKRTVQWTSELLEVFGGVGYIEDSGIPTLYRDSQVFSIWEGTTNVLSLDLLRALKKDQSWPLLVQFLNAELSRTTDSDSKKQVEAELKKLNEWVMATYKLGDEGLEAEAREMAFKIGNLVSAVSWLRGESVDYELLKIFMKKHF</sequence>
<dbReference type="Gene3D" id="2.40.110.20">
    <property type="match status" value="1"/>
</dbReference>
<dbReference type="Gene3D" id="6.10.250.600">
    <property type="match status" value="1"/>
</dbReference>
<dbReference type="Pfam" id="PF00441">
    <property type="entry name" value="Acyl-CoA_dh_1"/>
    <property type="match status" value="1"/>
</dbReference>
<evidence type="ECO:0000313" key="8">
    <source>
        <dbReference type="EMBL" id="MEA9356063.1"/>
    </source>
</evidence>
<protein>
    <submittedName>
        <fullName evidence="8">Acyl-CoA dehydrogenase family protein</fullName>
    </submittedName>
</protein>
<dbReference type="InterPro" id="IPR052904">
    <property type="entry name" value="Acyl-CoA_dehydrogenase-like"/>
</dbReference>
<evidence type="ECO:0000256" key="4">
    <source>
        <dbReference type="RuleBase" id="RU362125"/>
    </source>
</evidence>
<proteinExistence type="inferred from homology"/>
<keyword evidence="3 4" id="KW-0274">FAD</keyword>
<dbReference type="Pfam" id="PF18158">
    <property type="entry name" value="AidB_N"/>
    <property type="match status" value="1"/>
</dbReference>
<feature type="domain" description="Acyl-CoA oxidase/dehydrogenase middle" evidence="6">
    <location>
        <begin position="170"/>
        <end position="270"/>
    </location>
</feature>
<dbReference type="InterPro" id="IPR009075">
    <property type="entry name" value="AcylCo_DH/oxidase_C"/>
</dbReference>
<evidence type="ECO:0000313" key="9">
    <source>
        <dbReference type="Proteomes" id="UP001302274"/>
    </source>
</evidence>
<evidence type="ECO:0000256" key="2">
    <source>
        <dbReference type="ARBA" id="ARBA00022630"/>
    </source>
</evidence>
<reference evidence="8 9" key="1">
    <citation type="submission" date="2023-11" db="EMBL/GenBank/DDBJ databases">
        <title>A Novel Polar Bacteriovorax (B. antarcticus) Isolated from the Biocrust in Antarctica.</title>
        <authorList>
            <person name="Mun W."/>
            <person name="Choi S.Y."/>
            <person name="Mitchell R.J."/>
        </authorList>
    </citation>
    <scope>NUCLEOTIDE SEQUENCE [LARGE SCALE GENOMIC DNA]</scope>
    <source>
        <strain evidence="8 9">PP10</strain>
    </source>
</reference>
<dbReference type="InterPro" id="IPR006091">
    <property type="entry name" value="Acyl-CoA_Oxase/DH_mid-dom"/>
</dbReference>
<evidence type="ECO:0000259" key="7">
    <source>
        <dbReference type="Pfam" id="PF18158"/>
    </source>
</evidence>
<keyword evidence="2 4" id="KW-0285">Flavoprotein</keyword>
<evidence type="ECO:0000256" key="1">
    <source>
        <dbReference type="ARBA" id="ARBA00009347"/>
    </source>
</evidence>
<feature type="domain" description="Adaptive response protein AidB N-terminal" evidence="7">
    <location>
        <begin position="13"/>
        <end position="161"/>
    </location>
</feature>
<accession>A0ABU5VUJ8</accession>
<dbReference type="Proteomes" id="UP001302274">
    <property type="component" value="Unassembled WGS sequence"/>
</dbReference>
<feature type="domain" description="Acyl-CoA dehydrogenase/oxidase C-terminal" evidence="5">
    <location>
        <begin position="282"/>
        <end position="447"/>
    </location>
</feature>
<dbReference type="SUPFAM" id="SSF56645">
    <property type="entry name" value="Acyl-CoA dehydrogenase NM domain-like"/>
    <property type="match status" value="1"/>
</dbReference>
<name>A0ABU5VUJ8_9BACT</name>
<dbReference type="InterPro" id="IPR041504">
    <property type="entry name" value="AidB_N"/>
</dbReference>
<dbReference type="Pfam" id="PF02770">
    <property type="entry name" value="Acyl-CoA_dh_M"/>
    <property type="match status" value="1"/>
</dbReference>
<organism evidence="8 9">
    <name type="scientific">Bacteriovorax antarcticus</name>
    <dbReference type="NCBI Taxonomy" id="3088717"/>
    <lineage>
        <taxon>Bacteria</taxon>
        <taxon>Pseudomonadati</taxon>
        <taxon>Bdellovibrionota</taxon>
        <taxon>Bacteriovoracia</taxon>
        <taxon>Bacteriovoracales</taxon>
        <taxon>Bacteriovoracaceae</taxon>
        <taxon>Bacteriovorax</taxon>
    </lineage>
</organism>
<dbReference type="EMBL" id="JAYGJQ010000001">
    <property type="protein sequence ID" value="MEA9356063.1"/>
    <property type="molecule type" value="Genomic_DNA"/>
</dbReference>
<dbReference type="Gene3D" id="1.20.140.10">
    <property type="entry name" value="Butyryl-CoA Dehydrogenase, subunit A, domain 3"/>
    <property type="match status" value="1"/>
</dbReference>
<dbReference type="RefSeq" id="WP_323575737.1">
    <property type="nucleotide sequence ID" value="NZ_JAYGJQ010000001.1"/>
</dbReference>
<keyword evidence="4" id="KW-0560">Oxidoreductase</keyword>
<dbReference type="PANTHER" id="PTHR42707:SF2">
    <property type="entry name" value="ACD11 DEHYDROGENASE"/>
    <property type="match status" value="1"/>
</dbReference>
<evidence type="ECO:0000259" key="6">
    <source>
        <dbReference type="Pfam" id="PF02770"/>
    </source>
</evidence>
<dbReference type="InterPro" id="IPR036250">
    <property type="entry name" value="AcylCo_DH-like_C"/>
</dbReference>
<keyword evidence="9" id="KW-1185">Reference proteome</keyword>
<comment type="similarity">
    <text evidence="1 4">Belongs to the acyl-CoA dehydrogenase family.</text>
</comment>
<dbReference type="PANTHER" id="PTHR42707">
    <property type="entry name" value="ACYL-COA DEHYDROGENASE"/>
    <property type="match status" value="1"/>
</dbReference>
<evidence type="ECO:0000259" key="5">
    <source>
        <dbReference type="Pfam" id="PF00441"/>
    </source>
</evidence>
<gene>
    <name evidence="8" type="ORF">SHI21_07620</name>
</gene>
<dbReference type="InterPro" id="IPR009100">
    <property type="entry name" value="AcylCoA_DH/oxidase_NM_dom_sf"/>
</dbReference>
<dbReference type="SUPFAM" id="SSF47203">
    <property type="entry name" value="Acyl-CoA dehydrogenase C-terminal domain-like"/>
    <property type="match status" value="1"/>
</dbReference>
<comment type="cofactor">
    <cofactor evidence="4">
        <name>FAD</name>
        <dbReference type="ChEBI" id="CHEBI:57692"/>
    </cofactor>
</comment>
<comment type="caution">
    <text evidence="8">The sequence shown here is derived from an EMBL/GenBank/DDBJ whole genome shotgun (WGS) entry which is preliminary data.</text>
</comment>
<evidence type="ECO:0000256" key="3">
    <source>
        <dbReference type="ARBA" id="ARBA00022827"/>
    </source>
</evidence>